<reference evidence="1" key="1">
    <citation type="journal article" date="2017" name="Vet. Pathol.">
        <title>Ranid Herpesvirus 3 and Proliferative Dermatitis in Free-Ranging Wild Common Frogs (Rana Temporaria).</title>
        <authorList>
            <person name="Origgi F.C."/>
            <person name="Schmidt B.R."/>
            <person name="Lohmann P."/>
            <person name="Otten P."/>
            <person name="Akdesir E."/>
            <person name="Gaschen V."/>
            <person name="Aguilar-Bultet L."/>
            <person name="Wahli T."/>
            <person name="Sattler U."/>
            <person name="Stoffel M.H."/>
        </authorList>
    </citation>
    <scope>NUCLEOTIDE SEQUENCE [LARGE SCALE GENOMIC DNA]</scope>
    <source>
        <strain evidence="1">FO1_2015</strain>
    </source>
</reference>
<dbReference type="KEGG" id="vg:32878176"/>
<sequence length="292" mass="33724">MQTCEQKVWEFYREVLAPYKGLKWCPNTPLPTHPASLNIVLCNPHYMKQKETLGQDQQHLLSLLALVWERHMCHPEMASIKTLMHLAKHKADSPDRIRDVSLSNLRSPVYNQSMRHKLYIDSFRGKHDALLNTLVLPTSLSPPELSFLYRQLHVPDKTIQERTKETLLPPPLDTATCQHTLWNTAGLTPRTCQILYQLKDMNFLKVVAEWTQQAVANDCSADRLESSLVTFMRMVNEKTLLFKNGKLIPHPSTMKNLTYKIIRAYKKLYLLSPLLAITDTGKVIVMFNDDFI</sequence>
<evidence type="ECO:0000313" key="2">
    <source>
        <dbReference type="Proteomes" id="UP000203507"/>
    </source>
</evidence>
<dbReference type="GO" id="GO:0016757">
    <property type="term" value="F:glycosyltransferase activity"/>
    <property type="evidence" value="ECO:0007669"/>
    <property type="project" value="UniProtKB-KW"/>
</dbReference>
<keyword evidence="1" id="KW-0328">Glycosyltransferase</keyword>
<evidence type="ECO:0000313" key="1">
    <source>
        <dbReference type="EMBL" id="ARR28842.1"/>
    </source>
</evidence>
<proteinExistence type="predicted"/>
<dbReference type="EMBL" id="KX832224">
    <property type="protein sequence ID" value="ARR28842.1"/>
    <property type="molecule type" value="Genomic_DNA"/>
</dbReference>
<name>A0A1X9T564_9VIRU</name>
<dbReference type="RefSeq" id="YP_009362351.1">
    <property type="nucleotide sequence ID" value="NC_034618.1"/>
</dbReference>
<keyword evidence="1" id="KW-0808">Transferase</keyword>
<protein>
    <submittedName>
        <fullName evidence="1">Sialyltransferase motif protein</fullName>
    </submittedName>
</protein>
<dbReference type="GeneID" id="32878176"/>
<keyword evidence="2" id="KW-1185">Reference proteome</keyword>
<organism evidence="1">
    <name type="scientific">Ranid herpesvirus 3</name>
    <dbReference type="NCBI Taxonomy" id="1987509"/>
    <lineage>
        <taxon>Viruses</taxon>
        <taxon>Duplodnaviria</taxon>
        <taxon>Heunggongvirae</taxon>
        <taxon>Peploviricota</taxon>
        <taxon>Herviviricetes</taxon>
        <taxon>Herpesvirales</taxon>
        <taxon>Alloherpesviridae</taxon>
        <taxon>Batravirus</taxon>
        <taxon>Batravirus ranidallo3</taxon>
    </lineage>
</organism>
<accession>A0A1X9T564</accession>
<dbReference type="Proteomes" id="UP000203507">
    <property type="component" value="Segment"/>
</dbReference>